<dbReference type="RefSeq" id="WP_019438482.1">
    <property type="nucleotide sequence ID" value="NZ_ALNR01000220.1"/>
</dbReference>
<gene>
    <name evidence="1" type="ORF">RPPX_23120</name>
</gene>
<dbReference type="InterPro" id="IPR010662">
    <property type="entry name" value="RBBP9/YdeN"/>
</dbReference>
<dbReference type="InterPro" id="IPR029058">
    <property type="entry name" value="AB_hydrolase_fold"/>
</dbReference>
<dbReference type="GO" id="GO:0016787">
    <property type="term" value="F:hydrolase activity"/>
    <property type="evidence" value="ECO:0007669"/>
    <property type="project" value="UniProtKB-KW"/>
</dbReference>
<dbReference type="EMBL" id="CP009974">
    <property type="protein sequence ID" value="AJA16101.1"/>
    <property type="molecule type" value="Genomic_DNA"/>
</dbReference>
<name>A0AA34RYV0_PSEPU</name>
<proteinExistence type="predicted"/>
<dbReference type="AlphaFoldDB" id="A0AA34RYV0"/>
<protein>
    <submittedName>
        <fullName evidence="1">Alpha/beta hydrolase</fullName>
    </submittedName>
</protein>
<dbReference type="Proteomes" id="UP000017753">
    <property type="component" value="Chromosome"/>
</dbReference>
<organism evidence="1 2">
    <name type="scientific">Pseudomonas putida S12</name>
    <dbReference type="NCBI Taxonomy" id="1215087"/>
    <lineage>
        <taxon>Bacteria</taxon>
        <taxon>Pseudomonadati</taxon>
        <taxon>Pseudomonadota</taxon>
        <taxon>Gammaproteobacteria</taxon>
        <taxon>Pseudomonadales</taxon>
        <taxon>Pseudomonadaceae</taxon>
        <taxon>Pseudomonas</taxon>
    </lineage>
</organism>
<dbReference type="Gene3D" id="3.40.50.1820">
    <property type="entry name" value="alpha/beta hydrolase"/>
    <property type="match status" value="1"/>
</dbReference>
<reference evidence="1 2" key="1">
    <citation type="submission" date="2014-11" db="EMBL/GenBank/DDBJ databases">
        <title>Complete genome sequence of Pseudomonas putida S12 including megaplasmid pTTS12.</title>
        <authorList>
            <person name="Kuepper J."/>
            <person name="Ruijssenaars H.J."/>
            <person name="Blank L.M."/>
            <person name="de Winde J.H."/>
            <person name="Wierckx N."/>
        </authorList>
    </citation>
    <scope>NUCLEOTIDE SEQUENCE [LARGE SCALE GENOMIC DNA]</scope>
    <source>
        <strain evidence="1 2">S12</strain>
    </source>
</reference>
<sequence length="192" mass="20671">MEKLQTTATVLIVPGLRDHVADHWQTLLASRLAKVRSVPPLKVDGLCCNARVEAIQRELEQIDGQVLLVAHSAGVLMVAHWAARYRWPIKGALLAAPPDLDAQWPAHYPSPASLAAQGWSPLPTTALPFPSIVAASSNDHLASYDAVSELARHWGSELVNLGAVGHLNPASGFGPWPLAEALIRRLDAETLQ</sequence>
<dbReference type="SUPFAM" id="SSF53474">
    <property type="entry name" value="alpha/beta-Hydrolases"/>
    <property type="match status" value="1"/>
</dbReference>
<evidence type="ECO:0000313" key="2">
    <source>
        <dbReference type="Proteomes" id="UP000017753"/>
    </source>
</evidence>
<dbReference type="Pfam" id="PF06821">
    <property type="entry name" value="Ser_hydrolase"/>
    <property type="match status" value="1"/>
</dbReference>
<reference evidence="1 2" key="2">
    <citation type="submission" date="2014-11" db="EMBL/GenBank/DDBJ databases">
        <title>Draft genome sequence of the solvent-tolerant Pseudomonas putida S12 including megaplasmid pTTS12.</title>
        <authorList>
            <person name="Wierckx N."/>
            <person name="Nijkamp J."/>
            <person name="Ballerstedt H."/>
            <person name="Siezen R.J."/>
            <person name="Wels M."/>
            <person name="de Ridder D."/>
            <person name="de Winde J.H."/>
            <person name="Ruijssenaars H.J."/>
        </authorList>
    </citation>
    <scope>NUCLEOTIDE SEQUENCE [LARGE SCALE GENOMIC DNA]</scope>
    <source>
        <strain evidence="1 2">S12</strain>
    </source>
</reference>
<keyword evidence="1" id="KW-0378">Hydrolase</keyword>
<accession>A0AA34RYV0</accession>
<evidence type="ECO:0000313" key="1">
    <source>
        <dbReference type="EMBL" id="AJA16101.1"/>
    </source>
</evidence>